<evidence type="ECO:0000313" key="1">
    <source>
        <dbReference type="EMBL" id="MBX27861.1"/>
    </source>
</evidence>
<organism evidence="1">
    <name type="scientific">Rhizophora mucronata</name>
    <name type="common">Asiatic mangrove</name>
    <dbReference type="NCBI Taxonomy" id="61149"/>
    <lineage>
        <taxon>Eukaryota</taxon>
        <taxon>Viridiplantae</taxon>
        <taxon>Streptophyta</taxon>
        <taxon>Embryophyta</taxon>
        <taxon>Tracheophyta</taxon>
        <taxon>Spermatophyta</taxon>
        <taxon>Magnoliopsida</taxon>
        <taxon>eudicotyledons</taxon>
        <taxon>Gunneridae</taxon>
        <taxon>Pentapetalae</taxon>
        <taxon>rosids</taxon>
        <taxon>fabids</taxon>
        <taxon>Malpighiales</taxon>
        <taxon>Rhizophoraceae</taxon>
        <taxon>Rhizophora</taxon>
    </lineage>
</organism>
<sequence>MNCPQIFWSLTKLASGSSRTASSTFSAVTLTNLVLCCSVCSESRLRRGSK</sequence>
<name>A0A2P2MCA9_RHIMU</name>
<accession>A0A2P2MCA9</accession>
<proteinExistence type="predicted"/>
<dbReference type="AlphaFoldDB" id="A0A2P2MCA9"/>
<reference evidence="1" key="1">
    <citation type="submission" date="2018-02" db="EMBL/GenBank/DDBJ databases">
        <title>Rhizophora mucronata_Transcriptome.</title>
        <authorList>
            <person name="Meera S.P."/>
            <person name="Sreeshan A."/>
            <person name="Augustine A."/>
        </authorList>
    </citation>
    <scope>NUCLEOTIDE SEQUENCE</scope>
    <source>
        <tissue evidence="1">Leaf</tissue>
    </source>
</reference>
<dbReference type="EMBL" id="GGEC01047377">
    <property type="protein sequence ID" value="MBX27861.1"/>
    <property type="molecule type" value="Transcribed_RNA"/>
</dbReference>
<protein>
    <submittedName>
        <fullName evidence="1">Putative LOV domain-containing protein</fullName>
    </submittedName>
</protein>